<evidence type="ECO:0000313" key="4">
    <source>
        <dbReference type="Proteomes" id="UP000451860"/>
    </source>
</evidence>
<accession>A0A7J5UMW4</accession>
<dbReference type="EMBL" id="WHJE01000083">
    <property type="protein sequence ID" value="KAE8763273.1"/>
    <property type="molecule type" value="Genomic_DNA"/>
</dbReference>
<evidence type="ECO:0000256" key="1">
    <source>
        <dbReference type="SAM" id="Coils"/>
    </source>
</evidence>
<evidence type="ECO:0000313" key="3">
    <source>
        <dbReference type="EMBL" id="KAE8763273.1"/>
    </source>
</evidence>
<proteinExistence type="predicted"/>
<organism evidence="3 4">
    <name type="scientific">Georgenia thermotolerans</name>
    <dbReference type="NCBI Taxonomy" id="527326"/>
    <lineage>
        <taxon>Bacteria</taxon>
        <taxon>Bacillati</taxon>
        <taxon>Actinomycetota</taxon>
        <taxon>Actinomycetes</taxon>
        <taxon>Micrococcales</taxon>
        <taxon>Bogoriellaceae</taxon>
        <taxon>Georgenia</taxon>
    </lineage>
</organism>
<protein>
    <submittedName>
        <fullName evidence="3">DUF222 domain-containing protein</fullName>
    </submittedName>
</protein>
<dbReference type="Pfam" id="PF02720">
    <property type="entry name" value="DUF222"/>
    <property type="match status" value="2"/>
</dbReference>
<dbReference type="Proteomes" id="UP000451860">
    <property type="component" value="Unassembled WGS sequence"/>
</dbReference>
<evidence type="ECO:0000259" key="2">
    <source>
        <dbReference type="Pfam" id="PF02720"/>
    </source>
</evidence>
<dbReference type="InterPro" id="IPR003870">
    <property type="entry name" value="DUF222"/>
</dbReference>
<reference evidence="3 4" key="1">
    <citation type="submission" date="2019-10" db="EMBL/GenBank/DDBJ databases">
        <title>Georgenia wutianyii sp. nov. and Georgenia yuyongxinii sp. nov. isolated from plateau pika (Ochotona curzoniae) in the Qinghai-Tibet plateau of China.</title>
        <authorList>
            <person name="Tian Z."/>
        </authorList>
    </citation>
    <scope>NUCLEOTIDE SEQUENCE [LARGE SCALE GENOMIC DNA]</scope>
    <source>
        <strain evidence="3 4">DSM 21501</strain>
    </source>
</reference>
<comment type="caution">
    <text evidence="3">The sequence shown here is derived from an EMBL/GenBank/DDBJ whole genome shotgun (WGS) entry which is preliminary data.</text>
</comment>
<sequence>MATGGVGTVSGPASSPSVAAMLDDVGTLLGDLHAVDLQGLPSQALLDTVGRIETLQRQLEGLNAKALAAAEADGLWATTGARSFAAWYRNVSGRHTSTARRQVRQARVLRDRLPATAKALAGGEIGPDHVAALIRHTTNSPLRRDQLGDDEMGEEFLVARAKELDAGDFTQIVRHWAVRTDPDAADRAWKDDGDRAELTIAETTGGYHLAGWLSKIDGMALVTALDARVGVPAADDTRTVAQRRAGALGSLVRLALDGGTLKPGARIRPHLAVHVPIDTLLRMVVASRPADCDEAPSDPGAPFGGGSLETQPLDVIPAALDPEVLAGAEPATLEDGTPIPHAELARLACQSQLHRVVFGPDSEVLDLGREERLYTAAQARAIIARDRRCQYPGCDAPPYEGEIHHSLYWYAHDGPTDVGKGVLLCWYHHDYVHLHRIAIHRFLDRWRFVRTDGSVIGETGVAA</sequence>
<dbReference type="AlphaFoldDB" id="A0A7J5UMW4"/>
<feature type="domain" description="DUF222" evidence="2">
    <location>
        <begin position="322"/>
        <end position="386"/>
    </location>
</feature>
<feature type="domain" description="DUF222" evidence="2">
    <location>
        <begin position="49"/>
        <end position="279"/>
    </location>
</feature>
<dbReference type="OrthoDB" id="5176970at2"/>
<keyword evidence="1" id="KW-0175">Coiled coil</keyword>
<gene>
    <name evidence="3" type="ORF">GB883_15030</name>
</gene>
<keyword evidence="4" id="KW-1185">Reference proteome</keyword>
<dbReference type="InterPro" id="IPR003615">
    <property type="entry name" value="HNH_nuc"/>
</dbReference>
<dbReference type="CDD" id="cd00085">
    <property type="entry name" value="HNHc"/>
    <property type="match status" value="1"/>
</dbReference>
<feature type="coiled-coil region" evidence="1">
    <location>
        <begin position="45"/>
        <end position="72"/>
    </location>
</feature>
<name>A0A7J5UMW4_9MICO</name>